<dbReference type="EMBL" id="QGNW01001103">
    <property type="protein sequence ID" value="RVW55949.1"/>
    <property type="molecule type" value="Genomic_DNA"/>
</dbReference>
<dbReference type="PANTHER" id="PTHR10997:SF29">
    <property type="entry name" value="ARM REPEAT SUPERFAMILY PROTEIN"/>
    <property type="match status" value="1"/>
</dbReference>
<comment type="caution">
    <text evidence="6">The sequence shown here is derived from an EMBL/GenBank/DDBJ whole genome shotgun (WGS) entry which is preliminary data.</text>
</comment>
<reference evidence="6 7" key="1">
    <citation type="journal article" date="2018" name="PLoS Genet.">
        <title>Population sequencing reveals clonal diversity and ancestral inbreeding in the grapevine cultivar Chardonnay.</title>
        <authorList>
            <person name="Roach M.J."/>
            <person name="Johnson D.L."/>
            <person name="Bohlmann J."/>
            <person name="van Vuuren H.J."/>
            <person name="Jones S.J."/>
            <person name="Pretorius I.S."/>
            <person name="Schmidt S.A."/>
            <person name="Borneman A.R."/>
        </authorList>
    </citation>
    <scope>NUCLEOTIDE SEQUENCE [LARGE SCALE GENOMIC DNA]</scope>
    <source>
        <strain evidence="7">cv. Chardonnay</strain>
        <tissue evidence="6">Leaf</tissue>
    </source>
</reference>
<keyword evidence="2" id="KW-0813">Transport</keyword>
<dbReference type="Proteomes" id="UP000288805">
    <property type="component" value="Unassembled WGS sequence"/>
</dbReference>
<keyword evidence="4" id="KW-0812">Transmembrane</keyword>
<sequence>MELPQIPQLLNETLSPDGSVVRAATESLDRLSLHPDFPFCLLSITTGGQNPGQRVAAATYLKNFTRRNVDGSSPFSKISKEFKNQLMRALLQVEPAVLKILVEAFRVIVASVFVKENSWPELVPELASVIQNSSLISGAANCEWNTINALTVLHSLIRPFQYFLNPKVPKEPVPPQLELITKEILVPLLAVFHHFVEKALTVHGRTEAETERTLLLVCKCTYLAVRSHMPSALAPLLPSFCCDLFRILGSLSFDHMDPLGEGYLLRLKTGKRSLLIFCALVTRHRKFSDKLMPDIINCVLKIAAHSIKISNLCHVTVGLHRGQAMMHNVDVCIPFRPHIGAALFSVQEPADIFFVSISPCLKFSHPCNFFILLPLGYIIIYTVFLFLMQKLDFLSERVVSLAFNVISHVLETGPGWRLVSPNFSSLLESAIFPALVMNEKDISEWEEDKDEYIQKNLPSDLEEISGWREDLFTARKSAINLLGVISMSKGPPVAASNCASALSKRKKGEKNRGKDQRCFMGELLVIPFLSKFPIPSEANVSETKIINDYYGVLMAYGGLQDFLREQKPGYISTLIRNRVLPLYRVSVSLPYLVATANWVLGELASCLPEEMSADVYSSLLKALAMPDMGDVSCYPVRVSAAGAIAGLLEALVEGGEVM</sequence>
<keyword evidence="3" id="KW-0539">Nucleus</keyword>
<proteinExistence type="predicted"/>
<evidence type="ECO:0000313" key="7">
    <source>
        <dbReference type="Proteomes" id="UP000288805"/>
    </source>
</evidence>
<evidence type="ECO:0000259" key="5">
    <source>
        <dbReference type="SMART" id="SM00913"/>
    </source>
</evidence>
<comment type="subcellular location">
    <subcellularLocation>
        <location evidence="1">Nucleus</location>
    </subcellularLocation>
</comment>
<dbReference type="InterPro" id="IPR016024">
    <property type="entry name" value="ARM-type_fold"/>
</dbReference>
<evidence type="ECO:0000313" key="6">
    <source>
        <dbReference type="EMBL" id="RVW55949.1"/>
    </source>
</evidence>
<evidence type="ECO:0000256" key="3">
    <source>
        <dbReference type="ARBA" id="ARBA00023242"/>
    </source>
</evidence>
<dbReference type="InterPro" id="IPR001494">
    <property type="entry name" value="Importin-beta_N"/>
</dbReference>
<evidence type="ECO:0000256" key="1">
    <source>
        <dbReference type="ARBA" id="ARBA00004123"/>
    </source>
</evidence>
<protein>
    <recommendedName>
        <fullName evidence="5">Importin N-terminal domain-containing protein</fullName>
    </recommendedName>
</protein>
<dbReference type="Gene3D" id="1.25.10.10">
    <property type="entry name" value="Leucine-rich Repeat Variant"/>
    <property type="match status" value="1"/>
</dbReference>
<dbReference type="AlphaFoldDB" id="A0A438F7G2"/>
<dbReference type="SMART" id="SM00913">
    <property type="entry name" value="IBN_N"/>
    <property type="match status" value="1"/>
</dbReference>
<name>A0A438F7G2_VITVI</name>
<keyword evidence="4" id="KW-0472">Membrane</keyword>
<dbReference type="GO" id="GO:0031267">
    <property type="term" value="F:small GTPase binding"/>
    <property type="evidence" value="ECO:0007669"/>
    <property type="project" value="InterPro"/>
</dbReference>
<evidence type="ECO:0000256" key="2">
    <source>
        <dbReference type="ARBA" id="ARBA00022448"/>
    </source>
</evidence>
<dbReference type="InterPro" id="IPR011989">
    <property type="entry name" value="ARM-like"/>
</dbReference>
<gene>
    <name evidence="6" type="ORF">CK203_078802</name>
</gene>
<dbReference type="SUPFAM" id="SSF48371">
    <property type="entry name" value="ARM repeat"/>
    <property type="match status" value="1"/>
</dbReference>
<organism evidence="6 7">
    <name type="scientific">Vitis vinifera</name>
    <name type="common">Grape</name>
    <dbReference type="NCBI Taxonomy" id="29760"/>
    <lineage>
        <taxon>Eukaryota</taxon>
        <taxon>Viridiplantae</taxon>
        <taxon>Streptophyta</taxon>
        <taxon>Embryophyta</taxon>
        <taxon>Tracheophyta</taxon>
        <taxon>Spermatophyta</taxon>
        <taxon>Magnoliopsida</taxon>
        <taxon>eudicotyledons</taxon>
        <taxon>Gunneridae</taxon>
        <taxon>Pentapetalae</taxon>
        <taxon>rosids</taxon>
        <taxon>Vitales</taxon>
        <taxon>Vitaceae</taxon>
        <taxon>Viteae</taxon>
        <taxon>Vitis</taxon>
    </lineage>
</organism>
<keyword evidence="4" id="KW-1133">Transmembrane helix</keyword>
<dbReference type="GO" id="GO:0006886">
    <property type="term" value="P:intracellular protein transport"/>
    <property type="evidence" value="ECO:0007669"/>
    <property type="project" value="InterPro"/>
</dbReference>
<accession>A0A438F7G2</accession>
<feature type="domain" description="Importin N-terminal" evidence="5">
    <location>
        <begin position="24"/>
        <end position="92"/>
    </location>
</feature>
<feature type="transmembrane region" description="Helical" evidence="4">
    <location>
        <begin position="369"/>
        <end position="387"/>
    </location>
</feature>
<dbReference type="PANTHER" id="PTHR10997">
    <property type="entry name" value="IMPORTIN-7, 8, 11"/>
    <property type="match status" value="1"/>
</dbReference>
<evidence type="ECO:0000256" key="4">
    <source>
        <dbReference type="SAM" id="Phobius"/>
    </source>
</evidence>
<dbReference type="GO" id="GO:0005634">
    <property type="term" value="C:nucleus"/>
    <property type="evidence" value="ECO:0007669"/>
    <property type="project" value="UniProtKB-SubCell"/>
</dbReference>
<dbReference type="Pfam" id="PF03810">
    <property type="entry name" value="IBN_N"/>
    <property type="match status" value="1"/>
</dbReference>